<dbReference type="Gene3D" id="3.20.20.140">
    <property type="entry name" value="Metal-dependent hydrolases"/>
    <property type="match status" value="1"/>
</dbReference>
<feature type="domain" description="Amidohydrolase 3" evidence="1">
    <location>
        <begin position="8"/>
        <end position="111"/>
    </location>
</feature>
<accession>A0AAD3DVC0</accession>
<dbReference type="AlphaFoldDB" id="A0AAD3DVC0"/>
<dbReference type="PANTHER" id="PTHR22642">
    <property type="entry name" value="IMIDAZOLONEPROPIONASE"/>
    <property type="match status" value="1"/>
</dbReference>
<evidence type="ECO:0000313" key="2">
    <source>
        <dbReference type="EMBL" id="GFR47337.1"/>
    </source>
</evidence>
<organism evidence="2 3">
    <name type="scientific">Astrephomene gubernaculifera</name>
    <dbReference type="NCBI Taxonomy" id="47775"/>
    <lineage>
        <taxon>Eukaryota</taxon>
        <taxon>Viridiplantae</taxon>
        <taxon>Chlorophyta</taxon>
        <taxon>core chlorophytes</taxon>
        <taxon>Chlorophyceae</taxon>
        <taxon>CS clade</taxon>
        <taxon>Chlamydomonadales</taxon>
        <taxon>Astrephomenaceae</taxon>
        <taxon>Astrephomene</taxon>
    </lineage>
</organism>
<comment type="caution">
    <text evidence="2">The sequence shown here is derived from an EMBL/GenBank/DDBJ whole genome shotgun (WGS) entry which is preliminary data.</text>
</comment>
<dbReference type="InterPro" id="IPR013108">
    <property type="entry name" value="Amidohydro_3"/>
</dbReference>
<dbReference type="InterPro" id="IPR032466">
    <property type="entry name" value="Metal_Hydrolase"/>
</dbReference>
<keyword evidence="3" id="KW-1185">Reference proteome</keyword>
<evidence type="ECO:0000313" key="3">
    <source>
        <dbReference type="Proteomes" id="UP001054857"/>
    </source>
</evidence>
<name>A0AAD3DVC0_9CHLO</name>
<dbReference type="Proteomes" id="UP001054857">
    <property type="component" value="Unassembled WGS sequence"/>
</dbReference>
<dbReference type="EMBL" id="BMAR01000017">
    <property type="protein sequence ID" value="GFR47337.1"/>
    <property type="molecule type" value="Genomic_DNA"/>
</dbReference>
<reference evidence="2 3" key="1">
    <citation type="journal article" date="2021" name="Sci. Rep.">
        <title>Genome sequencing of the multicellular alga Astrephomene provides insights into convergent evolution of germ-soma differentiation.</title>
        <authorList>
            <person name="Yamashita S."/>
            <person name="Yamamoto K."/>
            <person name="Matsuzaki R."/>
            <person name="Suzuki S."/>
            <person name="Yamaguchi H."/>
            <person name="Hirooka S."/>
            <person name="Minakuchi Y."/>
            <person name="Miyagishima S."/>
            <person name="Kawachi M."/>
            <person name="Toyoda A."/>
            <person name="Nozaki H."/>
        </authorList>
    </citation>
    <scope>NUCLEOTIDE SEQUENCE [LARGE SCALE GENOMIC DNA]</scope>
    <source>
        <strain evidence="2 3">NIES-4017</strain>
    </source>
</reference>
<protein>
    <recommendedName>
        <fullName evidence="1">Amidohydrolase 3 domain-containing protein</fullName>
    </recommendedName>
</protein>
<dbReference type="SUPFAM" id="SSF51556">
    <property type="entry name" value="Metallo-dependent hydrolases"/>
    <property type="match status" value="1"/>
</dbReference>
<gene>
    <name evidence="2" type="ORF">Agub_g9030</name>
</gene>
<dbReference type="PANTHER" id="PTHR22642:SF2">
    <property type="entry name" value="PROTEIN LONG AFTER FAR-RED 3"/>
    <property type="match status" value="1"/>
</dbReference>
<proteinExistence type="predicted"/>
<sequence>PATAGEAAAVVRRRQLGQRLRLRIEHVQHLSGLSNVSSLLARSCLIPVPNPLHLLTDHPALLTPRLGPTRAARAFPLASLAAAGLRPALASDWPVVSLQPLTSLYAAVLRHAPPPAVECAMNRGLPAGARHRV</sequence>
<dbReference type="Pfam" id="PF07969">
    <property type="entry name" value="Amidohydro_3"/>
    <property type="match status" value="1"/>
</dbReference>
<feature type="non-terminal residue" evidence="2">
    <location>
        <position position="133"/>
    </location>
</feature>
<feature type="non-terminal residue" evidence="2">
    <location>
        <position position="1"/>
    </location>
</feature>
<evidence type="ECO:0000259" key="1">
    <source>
        <dbReference type="Pfam" id="PF07969"/>
    </source>
</evidence>